<feature type="domain" description="EF-hand" evidence="3">
    <location>
        <begin position="4"/>
        <end position="38"/>
    </location>
</feature>
<dbReference type="GeneID" id="94832129"/>
<dbReference type="OrthoDB" id="26525at2759"/>
<evidence type="ECO:0000256" key="1">
    <source>
        <dbReference type="ARBA" id="ARBA00022737"/>
    </source>
</evidence>
<keyword evidence="2" id="KW-0106">Calcium</keyword>
<dbReference type="SUPFAM" id="SSF47473">
    <property type="entry name" value="EF-hand"/>
    <property type="match status" value="1"/>
</dbReference>
<dbReference type="Pfam" id="PF00036">
    <property type="entry name" value="EF-hand_1"/>
    <property type="match status" value="1"/>
</dbReference>
<evidence type="ECO:0000313" key="4">
    <source>
        <dbReference type="EMBL" id="OHT15765.1"/>
    </source>
</evidence>
<name>A0A1J4L1J7_9EUKA</name>
<comment type="caution">
    <text evidence="4">The sequence shown here is derived from an EMBL/GenBank/DDBJ whole genome shotgun (WGS) entry which is preliminary data.</text>
</comment>
<dbReference type="PRINTS" id="PR00450">
    <property type="entry name" value="RECOVERIN"/>
</dbReference>
<dbReference type="PROSITE" id="PS50222">
    <property type="entry name" value="EF_HAND_2"/>
    <property type="match status" value="3"/>
</dbReference>
<dbReference type="VEuPathDB" id="TrichDB:TRFO_13744"/>
<evidence type="ECO:0000256" key="2">
    <source>
        <dbReference type="ARBA" id="ARBA00022837"/>
    </source>
</evidence>
<dbReference type="InterPro" id="IPR011992">
    <property type="entry name" value="EF-hand-dom_pair"/>
</dbReference>
<dbReference type="Proteomes" id="UP000179807">
    <property type="component" value="Unassembled WGS sequence"/>
</dbReference>
<keyword evidence="5" id="KW-1185">Reference proteome</keyword>
<dbReference type="AlphaFoldDB" id="A0A1J4L1J7"/>
<dbReference type="InterPro" id="IPR050230">
    <property type="entry name" value="CALM/Myosin/TropC-like"/>
</dbReference>
<feature type="domain" description="EF-hand" evidence="3">
    <location>
        <begin position="75"/>
        <end position="108"/>
    </location>
</feature>
<gene>
    <name evidence="4" type="ORF">TRFO_13744</name>
</gene>
<dbReference type="FunFam" id="1.10.238.10:FF:000178">
    <property type="entry name" value="Calmodulin-2 A"/>
    <property type="match status" value="1"/>
</dbReference>
<dbReference type="EMBL" id="MLAK01000186">
    <property type="protein sequence ID" value="OHT15765.1"/>
    <property type="molecule type" value="Genomic_DNA"/>
</dbReference>
<dbReference type="RefSeq" id="XP_068368901.1">
    <property type="nucleotide sequence ID" value="XM_068497425.1"/>
</dbReference>
<dbReference type="PROSITE" id="PS00018">
    <property type="entry name" value="EF_HAND_1"/>
    <property type="match status" value="2"/>
</dbReference>
<dbReference type="InterPro" id="IPR002048">
    <property type="entry name" value="EF_hand_dom"/>
</dbReference>
<dbReference type="Pfam" id="PF13499">
    <property type="entry name" value="EF-hand_7"/>
    <property type="match status" value="1"/>
</dbReference>
<dbReference type="SMART" id="SM00054">
    <property type="entry name" value="EFh"/>
    <property type="match status" value="3"/>
</dbReference>
<accession>A0A1J4L1J7</accession>
<dbReference type="PANTHER" id="PTHR23048">
    <property type="entry name" value="MYOSIN LIGHT CHAIN 1, 3"/>
    <property type="match status" value="1"/>
</dbReference>
<evidence type="ECO:0000313" key="5">
    <source>
        <dbReference type="Proteomes" id="UP000179807"/>
    </source>
</evidence>
<dbReference type="PANTHER" id="PTHR23048:SF0">
    <property type="entry name" value="CALMODULIN LIKE 3"/>
    <property type="match status" value="1"/>
</dbReference>
<feature type="domain" description="EF-hand" evidence="3">
    <location>
        <begin position="39"/>
        <end position="74"/>
    </location>
</feature>
<dbReference type="GO" id="GO:0016460">
    <property type="term" value="C:myosin II complex"/>
    <property type="evidence" value="ECO:0007669"/>
    <property type="project" value="TreeGrafter"/>
</dbReference>
<keyword evidence="1" id="KW-0677">Repeat</keyword>
<sequence length="108" mass="12297">MKKPSPSEVEAIFKIADTDGNGTIEFDEFINAMQKIRTDQETEYRDIFNSFDIDGDGKINREELVLAFNKMGESLSPVEVDLLLEQFDTDGNGSICFNELCRMLKSLY</sequence>
<evidence type="ECO:0000259" key="3">
    <source>
        <dbReference type="PROSITE" id="PS50222"/>
    </source>
</evidence>
<dbReference type="GO" id="GO:0005509">
    <property type="term" value="F:calcium ion binding"/>
    <property type="evidence" value="ECO:0007669"/>
    <property type="project" value="InterPro"/>
</dbReference>
<dbReference type="InterPro" id="IPR018247">
    <property type="entry name" value="EF_Hand_1_Ca_BS"/>
</dbReference>
<organism evidence="4 5">
    <name type="scientific">Tritrichomonas foetus</name>
    <dbReference type="NCBI Taxonomy" id="1144522"/>
    <lineage>
        <taxon>Eukaryota</taxon>
        <taxon>Metamonada</taxon>
        <taxon>Parabasalia</taxon>
        <taxon>Tritrichomonadida</taxon>
        <taxon>Tritrichomonadidae</taxon>
        <taxon>Tritrichomonas</taxon>
    </lineage>
</organism>
<reference evidence="4" key="1">
    <citation type="submission" date="2016-10" db="EMBL/GenBank/DDBJ databases">
        <authorList>
            <person name="Benchimol M."/>
            <person name="Almeida L.G."/>
            <person name="Vasconcelos A.T."/>
            <person name="Perreira-Neves A."/>
            <person name="Rosa I.A."/>
            <person name="Tasca T."/>
            <person name="Bogo M.R."/>
            <person name="de Souza W."/>
        </authorList>
    </citation>
    <scope>NUCLEOTIDE SEQUENCE [LARGE SCALE GENOMIC DNA]</scope>
    <source>
        <strain evidence="4">K</strain>
    </source>
</reference>
<dbReference type="Gene3D" id="1.10.238.10">
    <property type="entry name" value="EF-hand"/>
    <property type="match status" value="2"/>
</dbReference>
<proteinExistence type="predicted"/>
<protein>
    <submittedName>
        <fullName evidence="4">Calmodulin-4-like protein</fullName>
    </submittedName>
</protein>